<feature type="transmembrane region" description="Helical" evidence="1">
    <location>
        <begin position="95"/>
        <end position="113"/>
    </location>
</feature>
<dbReference type="GO" id="GO:0030416">
    <property type="term" value="P:methylamine metabolic process"/>
    <property type="evidence" value="ECO:0007669"/>
    <property type="project" value="InterPro"/>
</dbReference>
<accession>A0A0J1E9P4</accession>
<keyword evidence="1" id="KW-0812">Transmembrane</keyword>
<name>A0A0J1E9P4_RHOIS</name>
<dbReference type="OrthoDB" id="282379at2"/>
<evidence type="ECO:0008006" key="4">
    <source>
        <dbReference type="Google" id="ProtNLM"/>
    </source>
</evidence>
<evidence type="ECO:0000313" key="3">
    <source>
        <dbReference type="Proteomes" id="UP000036367"/>
    </source>
</evidence>
<comment type="caution">
    <text evidence="2">The sequence shown here is derived from an EMBL/GenBank/DDBJ whole genome shotgun (WGS) entry which is preliminary data.</text>
</comment>
<dbReference type="GO" id="GO:0016020">
    <property type="term" value="C:membrane"/>
    <property type="evidence" value="ECO:0007669"/>
    <property type="project" value="UniProtKB-SubCell"/>
</dbReference>
<evidence type="ECO:0000313" key="2">
    <source>
        <dbReference type="EMBL" id="KLU02184.1"/>
    </source>
</evidence>
<keyword evidence="1" id="KW-0472">Membrane</keyword>
<feature type="transmembrane region" description="Helical" evidence="1">
    <location>
        <begin position="133"/>
        <end position="153"/>
    </location>
</feature>
<gene>
    <name evidence="2" type="ORF">RISK_005250</name>
</gene>
<keyword evidence="3" id="KW-1185">Reference proteome</keyword>
<feature type="transmembrane region" description="Helical" evidence="1">
    <location>
        <begin position="40"/>
        <end position="59"/>
    </location>
</feature>
<dbReference type="AlphaFoldDB" id="A0A0J1E9P4"/>
<evidence type="ECO:0000256" key="1">
    <source>
        <dbReference type="SAM" id="Phobius"/>
    </source>
</evidence>
<keyword evidence="1" id="KW-1133">Transmembrane helix</keyword>
<feature type="transmembrane region" description="Helical" evidence="1">
    <location>
        <begin position="66"/>
        <end position="83"/>
    </location>
</feature>
<reference evidence="2" key="1">
    <citation type="submission" date="2015-05" db="EMBL/GenBank/DDBJ databases">
        <title>Permanent draft genome of Rhodopirellula islandicus K833.</title>
        <authorList>
            <person name="Kizina J."/>
            <person name="Richter M."/>
            <person name="Glockner F.O."/>
            <person name="Harder J."/>
        </authorList>
    </citation>
    <scope>NUCLEOTIDE SEQUENCE [LARGE SCALE GENOMIC DNA]</scope>
    <source>
        <strain evidence="2">K833</strain>
    </source>
</reference>
<organism evidence="2 3">
    <name type="scientific">Rhodopirellula islandica</name>
    <dbReference type="NCBI Taxonomy" id="595434"/>
    <lineage>
        <taxon>Bacteria</taxon>
        <taxon>Pseudomonadati</taxon>
        <taxon>Planctomycetota</taxon>
        <taxon>Planctomycetia</taxon>
        <taxon>Pirellulales</taxon>
        <taxon>Pirellulaceae</taxon>
        <taxon>Rhodopirellula</taxon>
    </lineage>
</organism>
<proteinExistence type="predicted"/>
<dbReference type="PATRIC" id="fig|595434.4.peg.4985"/>
<dbReference type="Proteomes" id="UP000036367">
    <property type="component" value="Unassembled WGS sequence"/>
</dbReference>
<protein>
    <recommendedName>
        <fullName evidence="4">Methylamine utilization protein MauE</fullName>
    </recommendedName>
</protein>
<dbReference type="EMBL" id="LECT01000044">
    <property type="protein sequence ID" value="KLU02184.1"/>
    <property type="molecule type" value="Genomic_DNA"/>
</dbReference>
<sequence length="308" mass="33052">MLFDAGRICLSVLLMLTAALKMLGASAVLGSGGLLASPVRLSLAVGFEVFAAVLIAMAPPRFAHRFALLVFSALACIAAWAWLTQADCGCFGARTPKGVPLIVDLAVVGLLLCSRGLGQHQLREGFNLLRRHLFMPAGIAVTAGLLAAGGTMWQIERISSPNEIPTWFGDNLIGMWFPLLCDEKFAEAMPATGDALVVMLRPDCEHCREVAAEWESRNAGQRDALSVIGISVAEGRWTVMPNEVSPMPIGAGDEFVITWEDTEEPFIAAPTFIAVRDRIVVGVATGKDASELIETNDWIRKLFGAADE</sequence>
<dbReference type="RefSeq" id="WP_150122656.1">
    <property type="nucleotide sequence ID" value="NZ_LECT01000044.1"/>
</dbReference>